<reference evidence="7" key="1">
    <citation type="journal article" date="2020" name="bioRxiv">
        <title>Genomic and phenotypic heterogeneity of clinical isolates of the human pathogens Aspergillus fumigatus, Aspergillus lentulus and Aspergillus fumigatiaffinis.</title>
        <authorList>
            <person name="dos Santos R.A.C."/>
            <person name="Steenwyk J.L."/>
            <person name="Rivero-Menendez O."/>
            <person name="Mead M.E."/>
            <person name="Silva L.P."/>
            <person name="Bastos R.W."/>
            <person name="Alastruey-Izquierdo A."/>
            <person name="Goldman G.H."/>
            <person name="Rokas A."/>
        </authorList>
    </citation>
    <scope>NUCLEOTIDE SEQUENCE</scope>
    <source>
        <strain evidence="7">CNM-CM8927</strain>
    </source>
</reference>
<comment type="caution">
    <text evidence="7">The sequence shown here is derived from an EMBL/GenBank/DDBJ whole genome shotgun (WGS) entry which is preliminary data.</text>
</comment>
<feature type="compositionally biased region" description="Polar residues" evidence="4">
    <location>
        <begin position="1078"/>
        <end position="1091"/>
    </location>
</feature>
<organism evidence="7 8">
    <name type="scientific">Aspergillus lentulus</name>
    <dbReference type="NCBI Taxonomy" id="293939"/>
    <lineage>
        <taxon>Eukaryota</taxon>
        <taxon>Fungi</taxon>
        <taxon>Dikarya</taxon>
        <taxon>Ascomycota</taxon>
        <taxon>Pezizomycotina</taxon>
        <taxon>Eurotiomycetes</taxon>
        <taxon>Eurotiomycetidae</taxon>
        <taxon>Eurotiales</taxon>
        <taxon>Aspergillaceae</taxon>
        <taxon>Aspergillus</taxon>
        <taxon>Aspergillus subgen. Fumigati</taxon>
    </lineage>
</organism>
<feature type="compositionally biased region" description="Polar residues" evidence="4">
    <location>
        <begin position="1"/>
        <end position="10"/>
    </location>
</feature>
<dbReference type="Proteomes" id="UP000649114">
    <property type="component" value="Unassembled WGS sequence"/>
</dbReference>
<protein>
    <recommendedName>
        <fullName evidence="9">Beige protein homolog 1</fullName>
    </recommendedName>
</protein>
<dbReference type="InterPro" id="IPR036372">
    <property type="entry name" value="BEACH_dom_sf"/>
</dbReference>
<feature type="region of interest" description="Disordered" evidence="4">
    <location>
        <begin position="1171"/>
        <end position="1209"/>
    </location>
</feature>
<evidence type="ECO:0000259" key="5">
    <source>
        <dbReference type="PROSITE" id="PS50197"/>
    </source>
</evidence>
<evidence type="ECO:0008006" key="9">
    <source>
        <dbReference type="Google" id="ProtNLM"/>
    </source>
</evidence>
<sequence>MSKPTSNLPPSTASSTERSAAATELAPLIQELTATCGNCDKQTFASQQFHTATESLLRLRHTFLDNDRPREAQEAFRHLDGFETLLQLVKKLSHLYEPTELAAEERRSLLTIYKDALAVLAESLKGNFGNRRYFARRISGGGTAALQEALDIIAPKFNSAQGDTEQFYGGILAAALCQEAVADIFTTLNAKFQSVEELVQQDVKAEVDRRMGSSETVEVPELLGPFLKAWLKQSGSSPSDYRVQRIVLPACLCQLAYQSQRNLTALHATGILSSILPILFGSDRLESERSIYQNLAQLLCAQGLTSLEDVATLYRQAHGCARMLRFLVDVLKCSKEPPLIQFDMSLHGYSSLEFSTLGRPFPPVTSSGYTIAVWARFDRFDPSTHTTIFGAFDASQSCFLLAYLERDTRNFILQTSIRGTRPSVRFKSMAFESNRWYHICVVHKKPRPPSHSRASLFIDGEFVEQLRIDYPCVPVSNTPNRLPRVQAFFGTPQDLAMKLGKAVSVSRWSLANAVLFEEAHSDDMVAVFYNLGPRYFGNFQDCLGSFQTYKASATLNLRNEHLHPGKEEMSDIVTAIRRKASVLIREGSILINISPMSVLDDDDNNNIDESQLIKSLSRKAVKNLHLLTKAGGNAVAANGAIPSLNDALTQAHGMGVLTGDPVVSVPHSLDDVSWRIGGCAAVHLSLVHAAKTAKCLTLAVEALYEAVQDNWRNSEAMERENGYGILAAILRDKFGLGNSSATSRASSICSNLEERYALGLDLLRLTLKFVGYDFEHPNRSIITNPLAYRVLLVDLDIWRLGHSAQLGLYYSQFSTFAGESNYRRFNAKRLSRMRVNKRLLEALKGDEFTSESLSLLVSAFRSLMESCLSADLFRSLALFITYAIHKTREPSRLQKKKSLRFTAGSPQIAASAERGDYVSSTKIAVEMLRMYSSVLCDSHDLTPLKKFARSVTNKWLLYLICEDEPEIVVLATKILARLIVSHGDVYSKKFSEKTGGYIIMRHRLRSWWKVPAIWCICLSILFGLDVGDMRLDQPFNQPGLIEILSSNGQPRVAFPEILPVLMEMMQLGLQSVIPADDLSSSGVPGTESLQESPVRLESPPASLTTRVTELTKQISLLDAVVGLFAELHQKSADFRDFAAQSDYVQWLLYVTFPAVVGSDISSTDFELKSRAAKNNSHDHTLPVRPRSSGTAGLHTTTVEGSSSRERQAGPLRRGSSFILVSSDRTKFSPSFARIHKAFIPLGSPPDMTATDHPLVQAILNLVLSVFCDQLLERKDFAGLGLYLKTPTSTLEQQAYFNSWILRSLLSRLRNVTISRPQVLLEPRALSNMGRFATHIGEAVYEGWFIDGATHALEFAGAILEYLQQSNVSSLKSVRLCSQAVTTIRSTLFRVVLLKLSEVDNREACEFLDRLSYWQVVLLSEGEVQSDYLRLLCYLLYTKLISQDRDVRLAAAGLWRVILVQKPAEMSAILSQAAIPLQKRLSDGFEALVGMEDKAFLQWVDGHQDDLNAMFLGLLCRSWETFVQEESSNIDSSTRARASKRQEKLRHWNQLERLSEEVTRKHETTFPHWVSNISASEFLKYQRALQDQQDNSVFMWTAFSHMTMDLKRFGGVLAEDKDRKWRLDQTEGRSRMRLRMVPDESGERQDYQPKRKASEPPAIKIDTEVQSSPNGNTTGLTPTVLAAENMDDNQQDAHSDSRSVLEESFEMIDDPKADLEDYEDKNRKVMRSLHRGDQVENVCNMSRIIGLEACEGLLILGKDHIYILDNFFQRSDGEIVNVWQAPPDERDPYVRMIAGRESFERRTQEHETRSWKWSDLVSVSKRRFLFRDVALEVFFTDGTSYLLTLISSRARDNLCSQLASKAPQVTGSAGHSRPEDVWRFETLRSQEDAPQSLGSKFASVFGHSPVHPATRKWIKGEISNFHYLMLINTLAGRTFNDLTQYPVFPWVLADYTSKELDLTDPKAFRDLSKPMGCQTLEREAEFRERYKAFAEMGDGDAPPFHYGTHYSSAMIVCSYLIRLQPFVKSYLLLQGGTFDHADRLFYSIGKAWESASRGNMSDVRELTPEFFYLPEFLVNSNKYDFGLLQNMTTAIDSVELPPWAKGDPKIFIAKHREALESPYVTENLHHWIDLVFGCKQKGEAAIEAVNVFHHLSYQGAKDIDNIDDPVERLATIGIIHNFGQTPHQIFTRPHPPREDIRHKVPRLDRLAESLTQLPLSLLGKAPGLLRIWLRALMMDKDIGEQVSTLSMKHDRLLCGAPLRVNIPPNYDKYMEWGFFDGSVRFYSADSRKILGHFEHLHIGQLSCTIFADSRTLVTSGTDCVVSIWTYNSTAKSVDLQPAGSLFGHRTPANVLTVSRSFSTLLSASTDGQIMLWDLNQHTFVRELPASGPVDCARINDVTGEIMVCRGNRISIYTLNGALLLDQDVCESIDDRVMSCVFYEGVDNEWQERELIFTGHRKGVVNIWNKIIRDGRFELELIRQLHHIDNNRDNGANISAGISCILTLPHVVYTGDEAGRVRSCRSLSSTLEVQIALTGLAYIEEG</sequence>
<dbReference type="FunFam" id="1.10.1540.10:FF:000002">
    <property type="entry name" value="WD repeat and FYVE domain containing 3"/>
    <property type="match status" value="1"/>
</dbReference>
<dbReference type="PROSITE" id="PS50294">
    <property type="entry name" value="WD_REPEATS_REGION"/>
    <property type="match status" value="1"/>
</dbReference>
<evidence type="ECO:0000259" key="6">
    <source>
        <dbReference type="PROSITE" id="PS51783"/>
    </source>
</evidence>
<dbReference type="InterPro" id="IPR015943">
    <property type="entry name" value="WD40/YVTN_repeat-like_dom_sf"/>
</dbReference>
<dbReference type="PROSITE" id="PS50197">
    <property type="entry name" value="BEACH"/>
    <property type="match status" value="1"/>
</dbReference>
<evidence type="ECO:0000256" key="3">
    <source>
        <dbReference type="PROSITE-ProRule" id="PRU00221"/>
    </source>
</evidence>
<dbReference type="InterPro" id="IPR036322">
    <property type="entry name" value="WD40_repeat_dom_sf"/>
</dbReference>
<dbReference type="Pfam" id="PF13385">
    <property type="entry name" value="Laminin_G_3"/>
    <property type="match status" value="1"/>
</dbReference>
<dbReference type="Pfam" id="PF14844">
    <property type="entry name" value="PH_BEACH"/>
    <property type="match status" value="1"/>
</dbReference>
<evidence type="ECO:0000256" key="4">
    <source>
        <dbReference type="SAM" id="MobiDB-lite"/>
    </source>
</evidence>
<dbReference type="CDD" id="cd01201">
    <property type="entry name" value="PH_BEACH"/>
    <property type="match status" value="1"/>
</dbReference>
<dbReference type="SUPFAM" id="SSF81837">
    <property type="entry name" value="BEACH domain"/>
    <property type="match status" value="1"/>
</dbReference>
<dbReference type="InterPro" id="IPR011993">
    <property type="entry name" value="PH-like_dom_sf"/>
</dbReference>
<feature type="repeat" description="WD" evidence="3">
    <location>
        <begin position="2340"/>
        <end position="2381"/>
    </location>
</feature>
<dbReference type="InterPro" id="IPR000409">
    <property type="entry name" value="BEACH_dom"/>
</dbReference>
<dbReference type="Pfam" id="PF02138">
    <property type="entry name" value="Beach"/>
    <property type="match status" value="1"/>
</dbReference>
<reference evidence="7" key="2">
    <citation type="submission" date="2020-04" db="EMBL/GenBank/DDBJ databases">
        <authorList>
            <person name="Santos R.A.C."/>
            <person name="Steenwyk J.L."/>
            <person name="Rivero-Menendez O."/>
            <person name="Mead M.E."/>
            <person name="Silva L.P."/>
            <person name="Bastos R.W."/>
            <person name="Alastruey-Izquierdo A."/>
            <person name="Goldman G.H."/>
            <person name="Rokas A."/>
        </authorList>
    </citation>
    <scope>NUCLEOTIDE SEQUENCE</scope>
    <source>
        <strain evidence="7">CNM-CM8927</strain>
    </source>
</reference>
<dbReference type="SUPFAM" id="SSF50729">
    <property type="entry name" value="PH domain-like"/>
    <property type="match status" value="1"/>
</dbReference>
<feature type="region of interest" description="Disordered" evidence="4">
    <location>
        <begin position="1"/>
        <end position="20"/>
    </location>
</feature>
<dbReference type="InterPro" id="IPR023362">
    <property type="entry name" value="PH-BEACH_dom"/>
</dbReference>
<dbReference type="PROSITE" id="PS00678">
    <property type="entry name" value="WD_REPEATS_1"/>
    <property type="match status" value="1"/>
</dbReference>
<dbReference type="PANTHER" id="PTHR46108:SF4">
    <property type="entry name" value="BLUE CHEESE"/>
    <property type="match status" value="1"/>
</dbReference>
<dbReference type="EMBL" id="JAAAPU010000085">
    <property type="protein sequence ID" value="KAF4203209.1"/>
    <property type="molecule type" value="Genomic_DNA"/>
</dbReference>
<dbReference type="CDD" id="cd06071">
    <property type="entry name" value="Beach"/>
    <property type="match status" value="1"/>
</dbReference>
<dbReference type="Gene3D" id="2.60.120.200">
    <property type="match status" value="1"/>
</dbReference>
<dbReference type="PROSITE" id="PS51783">
    <property type="entry name" value="PH_BEACH"/>
    <property type="match status" value="1"/>
</dbReference>
<dbReference type="InterPro" id="IPR051944">
    <property type="entry name" value="BEACH_domain_protein"/>
</dbReference>
<feature type="region of interest" description="Disordered" evidence="4">
    <location>
        <begin position="1631"/>
        <end position="1677"/>
    </location>
</feature>
<evidence type="ECO:0000313" key="7">
    <source>
        <dbReference type="EMBL" id="KAF4203209.1"/>
    </source>
</evidence>
<dbReference type="InterPro" id="IPR056252">
    <property type="entry name" value="Alfy-like_Arm-like"/>
</dbReference>
<dbReference type="Gene3D" id="2.30.29.30">
    <property type="entry name" value="Pleckstrin-homology domain (PH domain)/Phosphotyrosine-binding domain (PTB)"/>
    <property type="match status" value="1"/>
</dbReference>
<dbReference type="Pfam" id="PF23295">
    <property type="entry name" value="Arm_4"/>
    <property type="match status" value="1"/>
</dbReference>
<keyword evidence="1 3" id="KW-0853">WD repeat</keyword>
<gene>
    <name evidence="7" type="ORF">CNMCM8927_009054</name>
</gene>
<evidence type="ECO:0000256" key="2">
    <source>
        <dbReference type="ARBA" id="ARBA00022737"/>
    </source>
</evidence>
<dbReference type="SMART" id="SM00320">
    <property type="entry name" value="WD40"/>
    <property type="match status" value="2"/>
</dbReference>
<feature type="domain" description="BEACH" evidence="5">
    <location>
        <begin position="1897"/>
        <end position="2192"/>
    </location>
</feature>
<dbReference type="Gene3D" id="1.10.1540.10">
    <property type="entry name" value="BEACH domain"/>
    <property type="match status" value="1"/>
</dbReference>
<accession>A0AAN5YKU6</accession>
<feature type="compositionally biased region" description="Basic and acidic residues" evidence="4">
    <location>
        <begin position="1171"/>
        <end position="1181"/>
    </location>
</feature>
<dbReference type="InterPro" id="IPR001680">
    <property type="entry name" value="WD40_rpt"/>
</dbReference>
<proteinExistence type="predicted"/>
<feature type="domain" description="BEACH-type PH" evidence="6">
    <location>
        <begin position="1729"/>
        <end position="1858"/>
    </location>
</feature>
<dbReference type="InterPro" id="IPR019775">
    <property type="entry name" value="WD40_repeat_CS"/>
</dbReference>
<feature type="compositionally biased region" description="Polar residues" evidence="4">
    <location>
        <begin position="1663"/>
        <end position="1676"/>
    </location>
</feature>
<name>A0AAN5YKU6_ASPLE</name>
<evidence type="ECO:0000256" key="1">
    <source>
        <dbReference type="ARBA" id="ARBA00022574"/>
    </source>
</evidence>
<feature type="compositionally biased region" description="Polar residues" evidence="4">
    <location>
        <begin position="1187"/>
        <end position="1201"/>
    </location>
</feature>
<feature type="region of interest" description="Disordered" evidence="4">
    <location>
        <begin position="1078"/>
        <end position="1100"/>
    </location>
</feature>
<feature type="compositionally biased region" description="Basic and acidic residues" evidence="4">
    <location>
        <begin position="1631"/>
        <end position="1653"/>
    </location>
</feature>
<evidence type="ECO:0000313" key="8">
    <source>
        <dbReference type="Proteomes" id="UP000649114"/>
    </source>
</evidence>
<dbReference type="SMART" id="SM01026">
    <property type="entry name" value="Beach"/>
    <property type="match status" value="1"/>
</dbReference>
<dbReference type="Gene3D" id="2.130.10.10">
    <property type="entry name" value="YVTN repeat-like/Quinoprotein amine dehydrogenase"/>
    <property type="match status" value="1"/>
</dbReference>
<keyword evidence="2" id="KW-0677">Repeat</keyword>
<dbReference type="PROSITE" id="PS50082">
    <property type="entry name" value="WD_REPEATS_2"/>
    <property type="match status" value="1"/>
</dbReference>
<dbReference type="SUPFAM" id="SSF50978">
    <property type="entry name" value="WD40 repeat-like"/>
    <property type="match status" value="1"/>
</dbReference>
<feature type="compositionally biased region" description="Low complexity" evidence="4">
    <location>
        <begin position="11"/>
        <end position="20"/>
    </location>
</feature>
<dbReference type="PANTHER" id="PTHR46108">
    <property type="entry name" value="BLUE CHEESE"/>
    <property type="match status" value="1"/>
</dbReference>
<dbReference type="InterPro" id="IPR013320">
    <property type="entry name" value="ConA-like_dom_sf"/>
</dbReference>
<dbReference type="SUPFAM" id="SSF49899">
    <property type="entry name" value="Concanavalin A-like lectins/glucanases"/>
    <property type="match status" value="1"/>
</dbReference>